<gene>
    <name evidence="7" type="ORF">EWM64_g3522</name>
</gene>
<evidence type="ECO:0000256" key="4">
    <source>
        <dbReference type="ARBA" id="ARBA00044511"/>
    </source>
</evidence>
<evidence type="ECO:0000313" key="7">
    <source>
        <dbReference type="EMBL" id="TFY80486.1"/>
    </source>
</evidence>
<accession>A0A4Z0A035</accession>
<dbReference type="PANTHER" id="PTHR47447">
    <property type="entry name" value="OS03G0856100 PROTEIN"/>
    <property type="match status" value="1"/>
</dbReference>
<sequence length="491" mass="55728">MENMDAQNLKVNQTVRIAIIRALMHWRADVLATAGLKHAEWHTTPDRNMQRAVISTRLQLLARQSDVARSQAVFDEAEAQGLSGRDQVATLMHAYAVQADVTSVIRIFDKYFPADGPSLSGYEVSIYHYSEVVLAHAQAGDWDGVYEWFTKMKEASFEPDEHVYHIIFQGYADHGHFDKALSVLEAMRAAGFEPGVVSYTSLISYFGDRKDAVSAEAVYKHGIEEGVKPNRWMMSALMHAHARAGSWRGVVRVYDYMETSNERQLRPHIDVYNILLKAYVRLGAPFPVVNELFGRIEREITPSPRTYCLLIQSACESGAMDIANRILMRMQSTERALECNLFVTVHALTLIMTGYLRAGMRTNAKQVYDEMLARGIQPTSVTFGAIIRSYCCERDEQSVLAAQDFLKSLMETDPKRRKWLARKRVAIHGLDHLYGPLLARFVRTQPPEAVEQLVQDMQENGGEMTLRTWSALLETIQAEMFQHAKTRTTRT</sequence>
<evidence type="ECO:0000256" key="3">
    <source>
        <dbReference type="ARBA" id="ARBA00044493"/>
    </source>
</evidence>
<feature type="repeat" description="PPR" evidence="5">
    <location>
        <begin position="125"/>
        <end position="159"/>
    </location>
</feature>
<proteinExistence type="inferred from homology"/>
<evidence type="ECO:0000256" key="5">
    <source>
        <dbReference type="PROSITE-ProRule" id="PRU00708"/>
    </source>
</evidence>
<dbReference type="Pfam" id="PF13041">
    <property type="entry name" value="PPR_2"/>
    <property type="match status" value="1"/>
</dbReference>
<dbReference type="PROSITE" id="PS51375">
    <property type="entry name" value="PPR"/>
    <property type="match status" value="3"/>
</dbReference>
<dbReference type="EMBL" id="SFCI01000332">
    <property type="protein sequence ID" value="TFY80486.1"/>
    <property type="molecule type" value="Genomic_DNA"/>
</dbReference>
<evidence type="ECO:0000256" key="1">
    <source>
        <dbReference type="ARBA" id="ARBA00006192"/>
    </source>
</evidence>
<dbReference type="InterPro" id="IPR011990">
    <property type="entry name" value="TPR-like_helical_dom_sf"/>
</dbReference>
<evidence type="ECO:0000313" key="8">
    <source>
        <dbReference type="Proteomes" id="UP000298061"/>
    </source>
</evidence>
<reference evidence="7 8" key="1">
    <citation type="submission" date="2019-02" db="EMBL/GenBank/DDBJ databases">
        <title>Genome sequencing of the rare red list fungi Hericium alpestre (H. flagellum).</title>
        <authorList>
            <person name="Buettner E."/>
            <person name="Kellner H."/>
        </authorList>
    </citation>
    <scope>NUCLEOTIDE SEQUENCE [LARGE SCALE GENOMIC DNA]</scope>
    <source>
        <strain evidence="7 8">DSM 108284</strain>
    </source>
</reference>
<comment type="similarity">
    <text evidence="1">Belongs to the CCM1 family.</text>
</comment>
<feature type="repeat" description="PPR" evidence="5">
    <location>
        <begin position="160"/>
        <end position="194"/>
    </location>
</feature>
<comment type="subunit">
    <text evidence="4">Binds to mitochondrial small subunit 15S rRNA.</text>
</comment>
<keyword evidence="2" id="KW-0677">Repeat</keyword>
<dbReference type="OrthoDB" id="3255013at2759"/>
<dbReference type="Gene3D" id="1.25.40.10">
    <property type="entry name" value="Tetratricopeptide repeat domain"/>
    <property type="match status" value="2"/>
</dbReference>
<dbReference type="AlphaFoldDB" id="A0A4Z0A035"/>
<evidence type="ECO:0000259" key="6">
    <source>
        <dbReference type="Pfam" id="PF17177"/>
    </source>
</evidence>
<keyword evidence="8" id="KW-1185">Reference proteome</keyword>
<name>A0A4Z0A035_9AGAM</name>
<dbReference type="PANTHER" id="PTHR47447:SF24">
    <property type="entry name" value="PENTATRICOPEPTIDE REPEAT-CONTAINING PROTEIN"/>
    <property type="match status" value="1"/>
</dbReference>
<comment type="function">
    <text evidence="3">Regulates mitochondrial small subunit maturation by controlling 15S rRNA 5'-end processing. Localizes to the 5' precursor of the 15S rRNA in a position that is subsequently occupied by mS47 in the mature yeast mtSSU. Uses structure and sequence-specific RNA recognition, binding to a single-stranded region of the precursor and specifically recognizing bases -6 to -1. The exchange of Ccm1 for mS47 is coupled to the irreversible removal of precursor rRNA that is accompanied by conformational changes of the mitoribosomal proteins uS5m and mS26. These conformational changes signal completion of 5'-end rRNA processing through protection of the mature 5'-end of the 15S rRNA and stabilization of mS47. The removal of the 5' precursor together with the dissociation of Ccm1 may be catalyzed by the 5'-3' exoribonuclease Pet127. Involved in the specific removal of group I introns in mitochondrial encoded transcripts.</text>
</comment>
<feature type="repeat" description="PPR" evidence="5">
    <location>
        <begin position="344"/>
        <end position="378"/>
    </location>
</feature>
<dbReference type="Proteomes" id="UP000298061">
    <property type="component" value="Unassembled WGS sequence"/>
</dbReference>
<dbReference type="NCBIfam" id="TIGR00756">
    <property type="entry name" value="PPR"/>
    <property type="match status" value="3"/>
</dbReference>
<comment type="caution">
    <text evidence="7">The sequence shown here is derived from an EMBL/GenBank/DDBJ whole genome shotgun (WGS) entry which is preliminary data.</text>
</comment>
<organism evidence="7 8">
    <name type="scientific">Hericium alpestre</name>
    <dbReference type="NCBI Taxonomy" id="135208"/>
    <lineage>
        <taxon>Eukaryota</taxon>
        <taxon>Fungi</taxon>
        <taxon>Dikarya</taxon>
        <taxon>Basidiomycota</taxon>
        <taxon>Agaricomycotina</taxon>
        <taxon>Agaricomycetes</taxon>
        <taxon>Russulales</taxon>
        <taxon>Hericiaceae</taxon>
        <taxon>Hericium</taxon>
    </lineage>
</organism>
<evidence type="ECO:0000256" key="2">
    <source>
        <dbReference type="ARBA" id="ARBA00022737"/>
    </source>
</evidence>
<feature type="domain" description="PROP1-like PPR" evidence="6">
    <location>
        <begin position="97"/>
        <end position="263"/>
    </location>
</feature>
<dbReference type="InterPro" id="IPR002885">
    <property type="entry name" value="PPR_rpt"/>
</dbReference>
<dbReference type="STRING" id="135208.A0A4Z0A035"/>
<dbReference type="InterPro" id="IPR033443">
    <property type="entry name" value="PROP1-like_PPR_dom"/>
</dbReference>
<protein>
    <recommendedName>
        <fullName evidence="6">PROP1-like PPR domain-containing protein</fullName>
    </recommendedName>
</protein>
<dbReference type="Pfam" id="PF17177">
    <property type="entry name" value="PPR_long"/>
    <property type="match status" value="1"/>
</dbReference>